<dbReference type="AlphaFoldDB" id="A0A8S0UKL9"/>
<feature type="region of interest" description="Disordered" evidence="1">
    <location>
        <begin position="105"/>
        <end position="182"/>
    </location>
</feature>
<evidence type="ECO:0000313" key="3">
    <source>
        <dbReference type="Proteomes" id="UP000594638"/>
    </source>
</evidence>
<comment type="caution">
    <text evidence="2">The sequence shown here is derived from an EMBL/GenBank/DDBJ whole genome shotgun (WGS) entry which is preliminary data.</text>
</comment>
<organism evidence="2 3">
    <name type="scientific">Olea europaea subsp. europaea</name>
    <dbReference type="NCBI Taxonomy" id="158383"/>
    <lineage>
        <taxon>Eukaryota</taxon>
        <taxon>Viridiplantae</taxon>
        <taxon>Streptophyta</taxon>
        <taxon>Embryophyta</taxon>
        <taxon>Tracheophyta</taxon>
        <taxon>Spermatophyta</taxon>
        <taxon>Magnoliopsida</taxon>
        <taxon>eudicotyledons</taxon>
        <taxon>Gunneridae</taxon>
        <taxon>Pentapetalae</taxon>
        <taxon>asterids</taxon>
        <taxon>lamiids</taxon>
        <taxon>Lamiales</taxon>
        <taxon>Oleaceae</taxon>
        <taxon>Oleeae</taxon>
        <taxon>Olea</taxon>
    </lineage>
</organism>
<sequence length="269" mass="30235">MSDAKMKNEKDVSYTIHEFLIVMQIWAYEAMPELDERFGEQVGERSPRFLCRTSTKQPHCMCTPHCVPRRSSVICHTSPFWCHFPDCPMEFFDDLASTVVGPQFHEAAPASGGHEGSAEGDEHDDESGVGAEDDETSANDDRQTQEGNGDDRSKANDSGDSGRDASSETVLGTHGGPTVTRDDVEGMLYDQRILFKMRLQTVKLEIMQHMTEEFAKLRDFISTLVPPFGGTFTSTVAPVMNEPNIWNDPHESMSLYYCNFQLHHVYRAV</sequence>
<evidence type="ECO:0000313" key="2">
    <source>
        <dbReference type="EMBL" id="CAA3018307.1"/>
    </source>
</evidence>
<gene>
    <name evidence="2" type="ORF">OLEA9_A026232</name>
</gene>
<dbReference type="Gramene" id="OE9A026232T1">
    <property type="protein sequence ID" value="OE9A026232C1"/>
    <property type="gene ID" value="OE9A026232"/>
</dbReference>
<accession>A0A8S0UKL9</accession>
<keyword evidence="3" id="KW-1185">Reference proteome</keyword>
<dbReference type="OrthoDB" id="913743at2759"/>
<reference evidence="2 3" key="1">
    <citation type="submission" date="2019-12" db="EMBL/GenBank/DDBJ databases">
        <authorList>
            <person name="Alioto T."/>
            <person name="Alioto T."/>
            <person name="Gomez Garrido J."/>
        </authorList>
    </citation>
    <scope>NUCLEOTIDE SEQUENCE [LARGE SCALE GENOMIC DNA]</scope>
</reference>
<feature type="compositionally biased region" description="Acidic residues" evidence="1">
    <location>
        <begin position="118"/>
        <end position="138"/>
    </location>
</feature>
<protein>
    <submittedName>
        <fullName evidence="2">Uncharacterized protein</fullName>
    </submittedName>
</protein>
<proteinExistence type="predicted"/>
<feature type="compositionally biased region" description="Basic and acidic residues" evidence="1">
    <location>
        <begin position="139"/>
        <end position="166"/>
    </location>
</feature>
<dbReference type="Proteomes" id="UP000594638">
    <property type="component" value="Unassembled WGS sequence"/>
</dbReference>
<name>A0A8S0UKL9_OLEEU</name>
<evidence type="ECO:0000256" key="1">
    <source>
        <dbReference type="SAM" id="MobiDB-lite"/>
    </source>
</evidence>
<dbReference type="EMBL" id="CACTIH010007816">
    <property type="protein sequence ID" value="CAA3018307.1"/>
    <property type="molecule type" value="Genomic_DNA"/>
</dbReference>